<dbReference type="Proteomes" id="UP000176614">
    <property type="component" value="Unassembled WGS sequence"/>
</dbReference>
<sequence length="227" mass="25741">MLKPSDIRTLKGVANTRNLTQEHLQLPLDLIFWICPNIRKNGWRFNKETNSLVTRFDPGLSDRGKVALEKSLSLRGELQNQGVEISTTTALFATADAILLVENPLEVPQPPRELANSGAVISTIELIDYRYLLEWSNWRRTKPWNNVPGSFTKMETERLRTIPWNSTPAWAVTNWIERIFAGYAQDGIWSKRFFVNPVIAGVESPGVSVLQNAALSKSEWIPVIQLK</sequence>
<proteinExistence type="predicted"/>
<reference evidence="1 2" key="1">
    <citation type="journal article" date="2016" name="Nat. Commun.">
        <title>Thousands of microbial genomes shed light on interconnected biogeochemical processes in an aquifer system.</title>
        <authorList>
            <person name="Anantharaman K."/>
            <person name="Brown C.T."/>
            <person name="Hug L.A."/>
            <person name="Sharon I."/>
            <person name="Castelle C.J."/>
            <person name="Probst A.J."/>
            <person name="Thomas B.C."/>
            <person name="Singh A."/>
            <person name="Wilkins M.J."/>
            <person name="Karaoz U."/>
            <person name="Brodie E.L."/>
            <person name="Williams K.H."/>
            <person name="Hubbard S.S."/>
            <person name="Banfield J.F."/>
        </authorList>
    </citation>
    <scope>NUCLEOTIDE SEQUENCE [LARGE SCALE GENOMIC DNA]</scope>
</reference>
<dbReference type="AlphaFoldDB" id="A0A1F4W1T3"/>
<gene>
    <name evidence="1" type="ORF">A2264_01425</name>
</gene>
<evidence type="ECO:0000313" key="2">
    <source>
        <dbReference type="Proteomes" id="UP000176614"/>
    </source>
</evidence>
<dbReference type="EMBL" id="MEVT01000006">
    <property type="protein sequence ID" value="OGC63374.1"/>
    <property type="molecule type" value="Genomic_DNA"/>
</dbReference>
<comment type="caution">
    <text evidence="1">The sequence shown here is derived from an EMBL/GenBank/DDBJ whole genome shotgun (WGS) entry which is preliminary data.</text>
</comment>
<organism evidence="1 2">
    <name type="scientific">candidate division WWE3 bacterium RIFOXYA2_FULL_46_9</name>
    <dbReference type="NCBI Taxonomy" id="1802636"/>
    <lineage>
        <taxon>Bacteria</taxon>
        <taxon>Katanobacteria</taxon>
    </lineage>
</organism>
<protein>
    <submittedName>
        <fullName evidence="1">Uncharacterized protein</fullName>
    </submittedName>
</protein>
<accession>A0A1F4W1T3</accession>
<name>A0A1F4W1T3_UNCKA</name>
<evidence type="ECO:0000313" key="1">
    <source>
        <dbReference type="EMBL" id="OGC63374.1"/>
    </source>
</evidence>